<comment type="caution">
    <text evidence="3">The sequence shown here is derived from an EMBL/GenBank/DDBJ whole genome shotgun (WGS) entry which is preliminary data.</text>
</comment>
<evidence type="ECO:0000259" key="2">
    <source>
        <dbReference type="Pfam" id="PF00534"/>
    </source>
</evidence>
<dbReference type="AlphaFoldDB" id="A0A2N2E9E4"/>
<dbReference type="InterPro" id="IPR001296">
    <property type="entry name" value="Glyco_trans_1"/>
</dbReference>
<dbReference type="PANTHER" id="PTHR45947:SF3">
    <property type="entry name" value="SULFOQUINOVOSYL TRANSFERASE SQD2"/>
    <property type="match status" value="1"/>
</dbReference>
<keyword evidence="1" id="KW-0472">Membrane</keyword>
<gene>
    <name evidence="3" type="ORF">CVU82_01995</name>
</gene>
<feature type="transmembrane region" description="Helical" evidence="1">
    <location>
        <begin position="72"/>
        <end position="91"/>
    </location>
</feature>
<accession>A0A2N2E9E4</accession>
<dbReference type="PANTHER" id="PTHR45947">
    <property type="entry name" value="SULFOQUINOVOSYL TRANSFERASE SQD2"/>
    <property type="match status" value="1"/>
</dbReference>
<reference evidence="3 4" key="1">
    <citation type="journal article" date="2017" name="ISME J.">
        <title>Potential for microbial H2 and metal transformations associated with novel bacteria and archaea in deep terrestrial subsurface sediments.</title>
        <authorList>
            <person name="Hernsdorf A.W."/>
            <person name="Amano Y."/>
            <person name="Miyakawa K."/>
            <person name="Ise K."/>
            <person name="Suzuki Y."/>
            <person name="Anantharaman K."/>
            <person name="Probst A."/>
            <person name="Burstein D."/>
            <person name="Thomas B.C."/>
            <person name="Banfield J.F."/>
        </authorList>
    </citation>
    <scope>NUCLEOTIDE SEQUENCE [LARGE SCALE GENOMIC DNA]</scope>
    <source>
        <strain evidence="3">HGW-Falkowbacteria-1</strain>
    </source>
</reference>
<dbReference type="CDD" id="cd03801">
    <property type="entry name" value="GT4_PimA-like"/>
    <property type="match status" value="1"/>
</dbReference>
<evidence type="ECO:0000256" key="1">
    <source>
        <dbReference type="SAM" id="Phobius"/>
    </source>
</evidence>
<dbReference type="InterPro" id="IPR050194">
    <property type="entry name" value="Glycosyltransferase_grp1"/>
</dbReference>
<evidence type="ECO:0000313" key="4">
    <source>
        <dbReference type="Proteomes" id="UP000233517"/>
    </source>
</evidence>
<keyword evidence="1" id="KW-1133">Transmembrane helix</keyword>
<keyword evidence="1" id="KW-0812">Transmembrane</keyword>
<proteinExistence type="predicted"/>
<feature type="domain" description="Glycosyl transferase family 1" evidence="2">
    <location>
        <begin position="168"/>
        <end position="343"/>
    </location>
</feature>
<dbReference type="GO" id="GO:0016758">
    <property type="term" value="F:hexosyltransferase activity"/>
    <property type="evidence" value="ECO:0007669"/>
    <property type="project" value="TreeGrafter"/>
</dbReference>
<dbReference type="SUPFAM" id="SSF53756">
    <property type="entry name" value="UDP-Glycosyltransferase/glycogen phosphorylase"/>
    <property type="match status" value="1"/>
</dbReference>
<organism evidence="3 4">
    <name type="scientific">Candidatus Falkowbacteria bacterium HGW-Falkowbacteria-1</name>
    <dbReference type="NCBI Taxonomy" id="2013768"/>
    <lineage>
        <taxon>Bacteria</taxon>
        <taxon>Candidatus Falkowiibacteriota</taxon>
    </lineage>
</organism>
<name>A0A2N2E9E4_9BACT</name>
<dbReference type="Proteomes" id="UP000233517">
    <property type="component" value="Unassembled WGS sequence"/>
</dbReference>
<protein>
    <recommendedName>
        <fullName evidence="2">Glycosyl transferase family 1 domain-containing protein</fullName>
    </recommendedName>
</protein>
<dbReference type="Pfam" id="PF00534">
    <property type="entry name" value="Glycos_transf_1"/>
    <property type="match status" value="1"/>
</dbReference>
<dbReference type="EMBL" id="PHAI01000002">
    <property type="protein sequence ID" value="PKM91347.1"/>
    <property type="molecule type" value="Genomic_DNA"/>
</dbReference>
<sequence length="363" mass="41881">MKFLLFTLEYFPFKGGVANYYTNLVYYWPKSSDILVLDNNNNQLIRKKGILRWLPGFFSFYRFVKKNKIKHVLVGHILPLGIIVFILADILKIKYTVFLHGMDFSLALRNKWKRFLTKLILRKAEKIVCANSEVFKMLNKFLDQEGKCVVVNPGAKDFNFRSLEKEQELKTKYKLDNKKILFSLGRLVKRKGFDYVILAFKELIKSGNDDLVYVISGKGPDEEYIKEIARKNIGQIWSDKIIFTGEITEEEKWTFLSLSDIFIMPARNISGDFEGFGIVYLEANLASKAVIAGNSGGVSDAVLDGVNGLLVNPESEEDIARAIRKLSDNKALREKLGQRGRQRVLRDFDWIKQVDKIYQFLTK</sequence>
<evidence type="ECO:0000313" key="3">
    <source>
        <dbReference type="EMBL" id="PKM91347.1"/>
    </source>
</evidence>
<dbReference type="Gene3D" id="3.40.50.2000">
    <property type="entry name" value="Glycogen Phosphorylase B"/>
    <property type="match status" value="2"/>
</dbReference>